<gene>
    <name evidence="3" type="ORF">O181_112289</name>
</gene>
<keyword evidence="4" id="KW-1185">Reference proteome</keyword>
<evidence type="ECO:0000259" key="1">
    <source>
        <dbReference type="Pfam" id="PF00078"/>
    </source>
</evidence>
<evidence type="ECO:0000259" key="2">
    <source>
        <dbReference type="Pfam" id="PF17919"/>
    </source>
</evidence>
<dbReference type="PANTHER" id="PTHR33064:SF37">
    <property type="entry name" value="RIBONUCLEASE H"/>
    <property type="match status" value="1"/>
</dbReference>
<reference evidence="3" key="1">
    <citation type="submission" date="2021-03" db="EMBL/GenBank/DDBJ databases">
        <title>Draft genome sequence of rust myrtle Austropuccinia psidii MF-1, a brazilian biotype.</title>
        <authorList>
            <person name="Quecine M.C."/>
            <person name="Pachon D.M.R."/>
            <person name="Bonatelli M.L."/>
            <person name="Correr F.H."/>
            <person name="Franceschini L.M."/>
            <person name="Leite T.F."/>
            <person name="Margarido G.R.A."/>
            <person name="Almeida C.A."/>
            <person name="Ferrarezi J.A."/>
            <person name="Labate C.A."/>
        </authorList>
    </citation>
    <scope>NUCLEOTIDE SEQUENCE</scope>
    <source>
        <strain evidence="3">MF-1</strain>
    </source>
</reference>
<feature type="domain" description="Reverse transcriptase/retrotransposon-derived protein RNase H-like" evidence="2">
    <location>
        <begin position="88"/>
        <end position="153"/>
    </location>
</feature>
<dbReference type="InterPro" id="IPR000477">
    <property type="entry name" value="RT_dom"/>
</dbReference>
<comment type="caution">
    <text evidence="3">The sequence shown here is derived from an EMBL/GenBank/DDBJ whole genome shotgun (WGS) entry which is preliminary data.</text>
</comment>
<evidence type="ECO:0000313" key="4">
    <source>
        <dbReference type="Proteomes" id="UP000765509"/>
    </source>
</evidence>
<accession>A0A9Q3K3P3</accession>
<dbReference type="SUPFAM" id="SSF56672">
    <property type="entry name" value="DNA/RNA polymerases"/>
    <property type="match status" value="1"/>
</dbReference>
<dbReference type="InterPro" id="IPR043128">
    <property type="entry name" value="Rev_trsase/Diguanyl_cyclase"/>
</dbReference>
<evidence type="ECO:0008006" key="5">
    <source>
        <dbReference type="Google" id="ProtNLM"/>
    </source>
</evidence>
<dbReference type="Proteomes" id="UP000765509">
    <property type="component" value="Unassembled WGS sequence"/>
</dbReference>
<dbReference type="Gene3D" id="3.30.70.270">
    <property type="match status" value="1"/>
</dbReference>
<evidence type="ECO:0000313" key="3">
    <source>
        <dbReference type="EMBL" id="MBW0572574.1"/>
    </source>
</evidence>
<dbReference type="InterPro" id="IPR041577">
    <property type="entry name" value="RT_RNaseH_2"/>
</dbReference>
<dbReference type="InterPro" id="IPR051320">
    <property type="entry name" value="Viral_Replic_Matur_Polypro"/>
</dbReference>
<dbReference type="EMBL" id="AVOT02090331">
    <property type="protein sequence ID" value="MBW0572574.1"/>
    <property type="molecule type" value="Genomic_DNA"/>
</dbReference>
<dbReference type="PANTHER" id="PTHR33064">
    <property type="entry name" value="POL PROTEIN"/>
    <property type="match status" value="1"/>
</dbReference>
<feature type="domain" description="Reverse transcriptase" evidence="1">
    <location>
        <begin position="8"/>
        <end position="65"/>
    </location>
</feature>
<proteinExistence type="predicted"/>
<protein>
    <recommendedName>
        <fullName evidence="5">Reverse transcriptase/retrotransposon-derived protein RNase H-like domain-containing protein</fullName>
    </recommendedName>
</protein>
<dbReference type="Pfam" id="PF17919">
    <property type="entry name" value="RT_RNaseH_2"/>
    <property type="match status" value="1"/>
</dbReference>
<dbReference type="Pfam" id="PF00078">
    <property type="entry name" value="RVT_1"/>
    <property type="match status" value="1"/>
</dbReference>
<sequence length="153" mass="17950">MGIYEYTMAIGIKNAPASFQRIMDTIFEEERLEVWMVVYIDYIIIYSETSEDHKQYIGRQLQKPHQNFAHITSSLYKLFSKDVAFEITEERRDAYERIKKELNNAPVLILPDFELPFSFCIDATCSKGLQEALHQRQIVDGEPREGVICYISR</sequence>
<organism evidence="3 4">
    <name type="scientific">Austropuccinia psidii MF-1</name>
    <dbReference type="NCBI Taxonomy" id="1389203"/>
    <lineage>
        <taxon>Eukaryota</taxon>
        <taxon>Fungi</taxon>
        <taxon>Dikarya</taxon>
        <taxon>Basidiomycota</taxon>
        <taxon>Pucciniomycotina</taxon>
        <taxon>Pucciniomycetes</taxon>
        <taxon>Pucciniales</taxon>
        <taxon>Sphaerophragmiaceae</taxon>
        <taxon>Austropuccinia</taxon>
    </lineage>
</organism>
<dbReference type="InterPro" id="IPR043502">
    <property type="entry name" value="DNA/RNA_pol_sf"/>
</dbReference>
<dbReference type="AlphaFoldDB" id="A0A9Q3K3P3"/>
<dbReference type="Gene3D" id="3.10.10.10">
    <property type="entry name" value="HIV Type 1 Reverse Transcriptase, subunit A, domain 1"/>
    <property type="match status" value="1"/>
</dbReference>
<name>A0A9Q3K3P3_9BASI</name>